<protein>
    <submittedName>
        <fullName evidence="2">Uncharacterized protein</fullName>
    </submittedName>
</protein>
<evidence type="ECO:0000256" key="1">
    <source>
        <dbReference type="SAM" id="MobiDB-lite"/>
    </source>
</evidence>
<dbReference type="Proteomes" id="UP001176521">
    <property type="component" value="Unassembled WGS sequence"/>
</dbReference>
<evidence type="ECO:0000313" key="2">
    <source>
        <dbReference type="EMBL" id="KAK0521637.1"/>
    </source>
</evidence>
<name>A0AAN6G7C6_9BASI</name>
<accession>A0AAN6G7C6</accession>
<evidence type="ECO:0000313" key="3">
    <source>
        <dbReference type="Proteomes" id="UP001176521"/>
    </source>
</evidence>
<sequence>MPDFADFVGCQADVNNFIASMMQPTPSQLVFSYLEPALQHALPVAYGLLKISKDGGCEPDWVAVRESLQGKGPEEQQAIVIAQLQVYFHTVQSRALQRSFNALFPPEPVVTTPASGSTSDGHLAIGIGATATDGASEAASPVSNAQLLSSATSTGSAAEAATQIRASLGPTNAGHGRRKTRSSAQRACTRVILPDAAAPEGASSAVPPSVLRSIANRPALAAMSSGARANVAANEDWRSAGGDPPQWRYSGVFRWAKGAVDGAALTLAEIESEQETSGERQGKTVSKVERLRHLRERWVCNGCGVLRYERVGRTANLSKHRH</sequence>
<feature type="region of interest" description="Disordered" evidence="1">
    <location>
        <begin position="166"/>
        <end position="186"/>
    </location>
</feature>
<dbReference type="AlphaFoldDB" id="A0AAN6G7C6"/>
<proteinExistence type="predicted"/>
<comment type="caution">
    <text evidence="2">The sequence shown here is derived from an EMBL/GenBank/DDBJ whole genome shotgun (WGS) entry which is preliminary data.</text>
</comment>
<dbReference type="EMBL" id="JAPDMQ010000653">
    <property type="protein sequence ID" value="KAK0521637.1"/>
    <property type="molecule type" value="Genomic_DNA"/>
</dbReference>
<organism evidence="2 3">
    <name type="scientific">Tilletia horrida</name>
    <dbReference type="NCBI Taxonomy" id="155126"/>
    <lineage>
        <taxon>Eukaryota</taxon>
        <taxon>Fungi</taxon>
        <taxon>Dikarya</taxon>
        <taxon>Basidiomycota</taxon>
        <taxon>Ustilaginomycotina</taxon>
        <taxon>Exobasidiomycetes</taxon>
        <taxon>Tilletiales</taxon>
        <taxon>Tilletiaceae</taxon>
        <taxon>Tilletia</taxon>
    </lineage>
</organism>
<keyword evidence="3" id="KW-1185">Reference proteome</keyword>
<gene>
    <name evidence="2" type="ORF">OC842_006717</name>
</gene>
<reference evidence="2" key="1">
    <citation type="journal article" date="2023" name="PhytoFront">
        <title>Draft Genome Resources of Seven Strains of Tilletia horrida, Causal Agent of Kernel Smut of Rice.</title>
        <authorList>
            <person name="Khanal S."/>
            <person name="Antony Babu S."/>
            <person name="Zhou X.G."/>
        </authorList>
    </citation>
    <scope>NUCLEOTIDE SEQUENCE</scope>
    <source>
        <strain evidence="2">TX3</strain>
    </source>
</reference>